<feature type="region of interest" description="Disordered" evidence="2">
    <location>
        <begin position="200"/>
        <end position="234"/>
    </location>
</feature>
<protein>
    <submittedName>
        <fullName evidence="4">Type III effector protein</fullName>
    </submittedName>
</protein>
<evidence type="ECO:0000256" key="2">
    <source>
        <dbReference type="SAM" id="MobiDB-lite"/>
    </source>
</evidence>
<evidence type="ECO:0000313" key="5">
    <source>
        <dbReference type="Proteomes" id="UP000677898"/>
    </source>
</evidence>
<keyword evidence="1" id="KW-1035">Host cytoplasm</keyword>
<evidence type="ECO:0000259" key="3">
    <source>
        <dbReference type="PROSITE" id="PS52053"/>
    </source>
</evidence>
<keyword evidence="1" id="KW-0832">Ubl conjugation</keyword>
<dbReference type="InterPro" id="IPR029487">
    <property type="entry name" value="NEL_dom"/>
</dbReference>
<dbReference type="Pfam" id="PF14496">
    <property type="entry name" value="NEL"/>
    <property type="match status" value="1"/>
</dbReference>
<keyword evidence="1" id="KW-0964">Secreted</keyword>
<feature type="domain" description="NEL" evidence="3">
    <location>
        <begin position="283"/>
        <end position="567"/>
    </location>
</feature>
<sequence>MQPSGQDPAPLPAPAEGQPRNRLTALAINIERGPRTSPPANLAANPTRQAAPAPRADHPRLPSAANGHPFAAPVQVPSYNPMEGAAALLAARLPLSPDAGSHPLAGPMQLAINNARESITELLASRLFQSPRTDGHPLAGPVQLATNNARASITDLLASQLFQSPHANGHPLAGPVQLGTNNAMESASALLAARLPLSPDARSRPLAPLRRSPDEHPRREPAPHQLAGLAPRSRTQASLQDLRISIPLPQLPLPLLEEPTENLRHGARPPQLEALLQQQAPRSPAQILQDWATECRLSPETIDAWRPLLSQEDSRPFASLLQRLNGCASFWPQHRAGSVQELGSILELAAHNDAYRALCFNVCGGADANCHDNVDVIFGNLRLAARDPSYRGNAELHEVLDYHNRCVPWTLIDDFVSDRFASGDRLEKVLALRMRLSDILPITTPAMLHGPVAGIDNTHELEARHYINTRLGMPENLLRNLPRSPAWRQFLEQHRPVEFVANTLLWESALQDVMAKPAGDGSMANAPRAASTAAPGSRTEALAQARAMPGIGTGKAFQHLQENATTLMMETMTRKLVADNATAPSEADAHAALLNDSDWLAYLQKEHPQDPAFSSAGMDAGARHAQLMRLTRQEIADARGSAATAPAVASR</sequence>
<dbReference type="EMBL" id="CP046730">
    <property type="protein sequence ID" value="QUP57036.1"/>
    <property type="molecule type" value="Genomic_DNA"/>
</dbReference>
<gene>
    <name evidence="4" type="ORF">GO998_24030</name>
</gene>
<proteinExistence type="inferred from homology"/>
<comment type="PTM">
    <text evidence="1">Ubiquitinated in the presence of host E1 ubiquitin-activating enzyme, E2 ubiquitin-conjugating enzyme and ubiquitin.</text>
</comment>
<geneLocation type="plasmid" evidence="4 5">
    <name>pLLRS-1</name>
</geneLocation>
<keyword evidence="1" id="KW-0808">Transferase</keyword>
<feature type="active site" description="Glycyl thioester intermediate" evidence="1">
    <location>
        <position position="370"/>
    </location>
</feature>
<name>A0ABX7ZPH3_9RALS</name>
<dbReference type="Proteomes" id="UP000677898">
    <property type="component" value="Plasmid pLLRS-1"/>
</dbReference>
<comment type="similarity">
    <text evidence="1">Belongs to the LRR-containing bacterial E3 ligase family.</text>
</comment>
<feature type="region of interest" description="Disordered" evidence="2">
    <location>
        <begin position="1"/>
        <end position="69"/>
    </location>
</feature>
<evidence type="ECO:0000256" key="1">
    <source>
        <dbReference type="PROSITE-ProRule" id="PRU01398"/>
    </source>
</evidence>
<evidence type="ECO:0000313" key="4">
    <source>
        <dbReference type="EMBL" id="QUP57036.1"/>
    </source>
</evidence>
<reference evidence="4 5" key="1">
    <citation type="journal article" date="2021" name="Phytopathology">
        <title>Complete genome sequence of Ralstonia syzygii subsp. indonesiensis strain LLRS-1, isolated from wilted tobacco in China.</title>
        <authorList>
            <person name="Lu C.H."/>
            <person name="Li J.Y."/>
            <person name="Mi M.G."/>
            <person name="Lin Z.L."/>
            <person name="Jiang N."/>
            <person name="Gai X."/>
            <person name="Ma J.H."/>
            <person name="Lei L.P."/>
            <person name="Xia Z.Y."/>
        </authorList>
    </citation>
    <scope>NUCLEOTIDE SEQUENCE [LARGE SCALE GENOMIC DNA]</scope>
    <source>
        <strain evidence="4 5">LLRS-1</strain>
    </source>
</reference>
<keyword evidence="5" id="KW-1185">Reference proteome</keyword>
<keyword evidence="1" id="KW-0833">Ubl conjugation pathway</keyword>
<feature type="compositionally biased region" description="Basic and acidic residues" evidence="2">
    <location>
        <begin position="211"/>
        <end position="222"/>
    </location>
</feature>
<dbReference type="PROSITE" id="PS52053">
    <property type="entry name" value="NEL"/>
    <property type="match status" value="1"/>
</dbReference>
<feature type="compositionally biased region" description="Low complexity" evidence="2">
    <location>
        <begin position="200"/>
        <end position="210"/>
    </location>
</feature>
<accession>A0ABX7ZPH3</accession>
<keyword evidence="4" id="KW-0614">Plasmid</keyword>
<organism evidence="4 5">
    <name type="scientific">Ralstonia syzygii</name>
    <dbReference type="NCBI Taxonomy" id="28097"/>
    <lineage>
        <taxon>Bacteria</taxon>
        <taxon>Pseudomonadati</taxon>
        <taxon>Pseudomonadota</taxon>
        <taxon>Betaproteobacteria</taxon>
        <taxon>Burkholderiales</taxon>
        <taxon>Burkholderiaceae</taxon>
        <taxon>Ralstonia</taxon>
        <taxon>Ralstonia solanacearum species complex</taxon>
    </lineage>
</organism>